<protein>
    <submittedName>
        <fullName evidence="2">Uncharacterized protein</fullName>
    </submittedName>
</protein>
<feature type="region of interest" description="Disordered" evidence="1">
    <location>
        <begin position="115"/>
        <end position="140"/>
    </location>
</feature>
<organism evidence="2 3">
    <name type="scientific">Acaromyces ingoldii</name>
    <dbReference type="NCBI Taxonomy" id="215250"/>
    <lineage>
        <taxon>Eukaryota</taxon>
        <taxon>Fungi</taxon>
        <taxon>Dikarya</taxon>
        <taxon>Basidiomycota</taxon>
        <taxon>Ustilaginomycotina</taxon>
        <taxon>Exobasidiomycetes</taxon>
        <taxon>Exobasidiales</taxon>
        <taxon>Cryptobasidiaceae</taxon>
        <taxon>Acaromyces</taxon>
    </lineage>
</organism>
<dbReference type="GeneID" id="37039837"/>
<proteinExistence type="predicted"/>
<name>A0A316YRP9_9BASI</name>
<dbReference type="EMBL" id="KZ819636">
    <property type="protein sequence ID" value="PWN90683.1"/>
    <property type="molecule type" value="Genomic_DNA"/>
</dbReference>
<dbReference type="RefSeq" id="XP_025377881.1">
    <property type="nucleotide sequence ID" value="XM_025517921.1"/>
</dbReference>
<accession>A0A316YRP9</accession>
<dbReference type="AlphaFoldDB" id="A0A316YRP9"/>
<keyword evidence="3" id="KW-1185">Reference proteome</keyword>
<evidence type="ECO:0000313" key="2">
    <source>
        <dbReference type="EMBL" id="PWN90683.1"/>
    </source>
</evidence>
<evidence type="ECO:0000313" key="3">
    <source>
        <dbReference type="Proteomes" id="UP000245768"/>
    </source>
</evidence>
<dbReference type="Proteomes" id="UP000245768">
    <property type="component" value="Unassembled WGS sequence"/>
</dbReference>
<gene>
    <name evidence="2" type="ORF">FA10DRAFT_121275</name>
</gene>
<sequence length="140" mass="15791">MSVCLLLVPHAGQFLFNSHASSISIARRRLPSSPAIGPKASIGHRPSRFRYQPALICPSSFPHFFFCHLSSLPWTELFSPPLRVHHHYSMRYALHPQSHLSPVLVIDVFRSSLGPDPSGRSRVSSRSFSTSIRTKMNDYH</sequence>
<evidence type="ECO:0000256" key="1">
    <source>
        <dbReference type="SAM" id="MobiDB-lite"/>
    </source>
</evidence>
<dbReference type="InParanoid" id="A0A316YRP9"/>
<reference evidence="2" key="1">
    <citation type="journal article" date="2018" name="Mol. Biol. Evol.">
        <title>Broad Genomic Sampling Reveals a Smut Pathogenic Ancestry of the Fungal Clade Ustilaginomycotina.</title>
        <authorList>
            <person name="Kijpornyongpan T."/>
            <person name="Mondo S.J."/>
            <person name="Barry K."/>
            <person name="Sandor L."/>
            <person name="Lee J."/>
            <person name="Lipzen A."/>
            <person name="Pangilinan J."/>
            <person name="LaButti K."/>
            <person name="Hainaut M."/>
            <person name="Henrissat B."/>
            <person name="Grigoriev I.V."/>
            <person name="Spatafora J.W."/>
            <person name="Aime M.C."/>
        </authorList>
    </citation>
    <scope>NUCLEOTIDE SEQUENCE [LARGE SCALE GENOMIC DNA]</scope>
    <source>
        <strain evidence="2">MCA 4198</strain>
    </source>
</reference>
<feature type="compositionally biased region" description="Low complexity" evidence="1">
    <location>
        <begin position="118"/>
        <end position="133"/>
    </location>
</feature>